<protein>
    <submittedName>
        <fullName evidence="1">Uncharacterized protein</fullName>
    </submittedName>
</protein>
<name>A0A841JEX2_9SPHI</name>
<dbReference type="InterPro" id="IPR046905">
    <property type="entry name" value="ABC-3C_MC1"/>
</dbReference>
<evidence type="ECO:0000313" key="1">
    <source>
        <dbReference type="EMBL" id="MBB6127188.1"/>
    </source>
</evidence>
<dbReference type="Proteomes" id="UP000548326">
    <property type="component" value="Unassembled WGS sequence"/>
</dbReference>
<dbReference type="RefSeq" id="WP_183586404.1">
    <property type="nucleotide sequence ID" value="NZ_JACHCA010000003.1"/>
</dbReference>
<comment type="caution">
    <text evidence="1">The sequence shown here is derived from an EMBL/GenBank/DDBJ whole genome shotgun (WGS) entry which is preliminary data.</text>
</comment>
<dbReference type="AlphaFoldDB" id="A0A841JEX2"/>
<sequence length="188" mass="21746">MAIIKSDLPGIFSEEVFDQVRPRLQYLKKELSNYCAHLFIFLPENEEAIAKYWEKINARIAVGFQTELTESIEMWNIYFIILCPFKVSRQLKYTIEQNKFCSRKLVEDQLKGPLDDGPVSALIDQKIFSLVVPAMPSPENLINKSTADLIAENDPHVVAALKDFKASNKQFEKFYTRYKKLSHGTKKH</sequence>
<dbReference type="Pfam" id="PF20289">
    <property type="entry name" value="MComp1"/>
    <property type="match status" value="1"/>
</dbReference>
<organism evidence="1 2">
    <name type="scientific">Mucilaginibacter lappiensis</name>
    <dbReference type="NCBI Taxonomy" id="354630"/>
    <lineage>
        <taxon>Bacteria</taxon>
        <taxon>Pseudomonadati</taxon>
        <taxon>Bacteroidota</taxon>
        <taxon>Sphingobacteriia</taxon>
        <taxon>Sphingobacteriales</taxon>
        <taxon>Sphingobacteriaceae</taxon>
        <taxon>Mucilaginibacter</taxon>
    </lineage>
</organism>
<evidence type="ECO:0000313" key="2">
    <source>
        <dbReference type="Proteomes" id="UP000548326"/>
    </source>
</evidence>
<accession>A0A841JEX2</accession>
<gene>
    <name evidence="1" type="ORF">HDF22_001294</name>
</gene>
<proteinExistence type="predicted"/>
<dbReference type="EMBL" id="JACHCA010000003">
    <property type="protein sequence ID" value="MBB6127188.1"/>
    <property type="molecule type" value="Genomic_DNA"/>
</dbReference>
<reference evidence="1 2" key="1">
    <citation type="submission" date="2020-08" db="EMBL/GenBank/DDBJ databases">
        <title>Genomic Encyclopedia of Type Strains, Phase IV (KMG-V): Genome sequencing to study the core and pangenomes of soil and plant-associated prokaryotes.</title>
        <authorList>
            <person name="Whitman W."/>
        </authorList>
    </citation>
    <scope>NUCLEOTIDE SEQUENCE [LARGE SCALE GENOMIC DNA]</scope>
    <source>
        <strain evidence="1 2">MP601</strain>
    </source>
</reference>